<dbReference type="Proteomes" id="UP000254052">
    <property type="component" value="Unassembled WGS sequence"/>
</dbReference>
<organism evidence="2 3">
    <name type="scientific">Escherichia coli</name>
    <dbReference type="NCBI Taxonomy" id="562"/>
    <lineage>
        <taxon>Bacteria</taxon>
        <taxon>Pseudomonadati</taxon>
        <taxon>Pseudomonadota</taxon>
        <taxon>Gammaproteobacteria</taxon>
        <taxon>Enterobacterales</taxon>
        <taxon>Enterobacteriaceae</taxon>
        <taxon>Escherichia</taxon>
    </lineage>
</organism>
<dbReference type="PANTHER" id="PTHR45331:SF1">
    <property type="entry name" value="ALDEHYDE OXIDOREDUCTASE IRON-SULFUR-BINDING SUBUNIT PAOA"/>
    <property type="match status" value="1"/>
</dbReference>
<evidence type="ECO:0000313" key="3">
    <source>
        <dbReference type="Proteomes" id="UP000254052"/>
    </source>
</evidence>
<gene>
    <name evidence="2" type="primary">coxS</name>
    <name evidence="2" type="ORF">NCTC9962_07279</name>
</gene>
<dbReference type="GO" id="GO:0043885">
    <property type="term" value="F:anaerobic carbon-monoxide dehydrogenase activity"/>
    <property type="evidence" value="ECO:0007669"/>
    <property type="project" value="UniProtKB-EC"/>
</dbReference>
<dbReference type="SUPFAM" id="SSF47741">
    <property type="entry name" value="CO dehydrogenase ISP C-domain like"/>
    <property type="match status" value="1"/>
</dbReference>
<dbReference type="GO" id="GO:0042597">
    <property type="term" value="C:periplasmic space"/>
    <property type="evidence" value="ECO:0007669"/>
    <property type="project" value="TreeGrafter"/>
</dbReference>
<dbReference type="Gene3D" id="1.10.150.120">
    <property type="entry name" value="[2Fe-2S]-binding domain"/>
    <property type="match status" value="1"/>
</dbReference>
<dbReference type="Pfam" id="PF01799">
    <property type="entry name" value="Fer2_2"/>
    <property type="match status" value="1"/>
</dbReference>
<reference evidence="2 3" key="1">
    <citation type="submission" date="2018-06" db="EMBL/GenBank/DDBJ databases">
        <authorList>
            <consortium name="Pathogen Informatics"/>
            <person name="Doyle S."/>
        </authorList>
    </citation>
    <scope>NUCLEOTIDE SEQUENCE [LARGE SCALE GENOMIC DNA]</scope>
    <source>
        <strain evidence="2 3">NCTC9962</strain>
    </source>
</reference>
<dbReference type="InterPro" id="IPR002888">
    <property type="entry name" value="2Fe-2S-bd"/>
</dbReference>
<dbReference type="SUPFAM" id="SSF54292">
    <property type="entry name" value="2Fe-2S ferredoxin-like"/>
    <property type="match status" value="1"/>
</dbReference>
<evidence type="ECO:0000259" key="1">
    <source>
        <dbReference type="Pfam" id="PF01799"/>
    </source>
</evidence>
<dbReference type="InterPro" id="IPR036884">
    <property type="entry name" value="2Fe-2S-bd_dom_sf"/>
</dbReference>
<keyword evidence="2" id="KW-0560">Oxidoreductase</keyword>
<sequence length="120" mass="12558">MLVNGRRLNACLTLAVMHQGAEITTIEGLGSPDNLHPCRRPLSSMMASSAATAPRANLLISSGAKEIQDGIPSHVTVDLVSAPETTADEIRERMSGNICRCGAYANILAAIEDAAGEIKS</sequence>
<proteinExistence type="predicted"/>
<dbReference type="EMBL" id="UGED01000023">
    <property type="protein sequence ID" value="STM20563.1"/>
    <property type="molecule type" value="Genomic_DNA"/>
</dbReference>
<dbReference type="InterPro" id="IPR052914">
    <property type="entry name" value="Aldehyde_Oxdr_Iron-Sulfur"/>
</dbReference>
<dbReference type="InterPro" id="IPR036010">
    <property type="entry name" value="2Fe-2S_ferredoxin-like_sf"/>
</dbReference>
<evidence type="ECO:0000313" key="2">
    <source>
        <dbReference type="EMBL" id="STM20563.1"/>
    </source>
</evidence>
<dbReference type="EC" id="1.2.7.4" evidence="2"/>
<protein>
    <submittedName>
        <fullName evidence="2">Putative xanthine dehydrogenase, iron-sulfur binding subunit</fullName>
        <ecNumber evidence="2">1.2.7.4</ecNumber>
    </submittedName>
</protein>
<feature type="domain" description="[2Fe-2S]-binding" evidence="1">
    <location>
        <begin position="82"/>
        <end position="112"/>
    </location>
</feature>
<dbReference type="GO" id="GO:0051537">
    <property type="term" value="F:2 iron, 2 sulfur cluster binding"/>
    <property type="evidence" value="ECO:0007669"/>
    <property type="project" value="TreeGrafter"/>
</dbReference>
<dbReference type="AlphaFoldDB" id="A0A377DHS9"/>
<dbReference type="GO" id="GO:0046872">
    <property type="term" value="F:metal ion binding"/>
    <property type="evidence" value="ECO:0007669"/>
    <property type="project" value="InterPro"/>
</dbReference>
<dbReference type="PANTHER" id="PTHR45331">
    <property type="entry name" value="OXIDOREDUCTASE, IRON-SULPHUR BINDING SUBUNIT-RELATED-RELATED"/>
    <property type="match status" value="1"/>
</dbReference>
<accession>A0A377DHS9</accession>
<name>A0A377DHS9_ECOLX</name>